<gene>
    <name evidence="1" type="ORF">SCP_1301550</name>
</gene>
<evidence type="ECO:0008006" key="3">
    <source>
        <dbReference type="Google" id="ProtNLM"/>
    </source>
</evidence>
<dbReference type="AlphaFoldDB" id="A0A401H1V2"/>
<dbReference type="RefSeq" id="XP_027619253.1">
    <property type="nucleotide sequence ID" value="XM_027763452.1"/>
</dbReference>
<dbReference type="EMBL" id="BFAD01000013">
    <property type="protein sequence ID" value="GBE88340.1"/>
    <property type="molecule type" value="Genomic_DNA"/>
</dbReference>
<dbReference type="InterPro" id="IPR040521">
    <property type="entry name" value="KDZ"/>
</dbReference>
<protein>
    <recommendedName>
        <fullName evidence="3">CxC2-like cysteine cluster KDZ transposase-associated domain-containing protein</fullName>
    </recommendedName>
</protein>
<keyword evidence="2" id="KW-1185">Reference proteome</keyword>
<accession>A0A401H1V2</accession>
<reference evidence="1 2" key="1">
    <citation type="journal article" date="2018" name="Sci. Rep.">
        <title>Genome sequence of the cauliflower mushroom Sparassis crispa (Hanabiratake) and its association with beneficial usage.</title>
        <authorList>
            <person name="Kiyama R."/>
            <person name="Furutani Y."/>
            <person name="Kawaguchi K."/>
            <person name="Nakanishi T."/>
        </authorList>
    </citation>
    <scope>NUCLEOTIDE SEQUENCE [LARGE SCALE GENOMIC DNA]</scope>
</reference>
<dbReference type="GeneID" id="38785257"/>
<proteinExistence type="predicted"/>
<comment type="caution">
    <text evidence="1">The sequence shown here is derived from an EMBL/GenBank/DDBJ whole genome shotgun (WGS) entry which is preliminary data.</text>
</comment>
<dbReference type="STRING" id="139825.A0A401H1V2"/>
<organism evidence="1 2">
    <name type="scientific">Sparassis crispa</name>
    <dbReference type="NCBI Taxonomy" id="139825"/>
    <lineage>
        <taxon>Eukaryota</taxon>
        <taxon>Fungi</taxon>
        <taxon>Dikarya</taxon>
        <taxon>Basidiomycota</taxon>
        <taxon>Agaricomycotina</taxon>
        <taxon>Agaricomycetes</taxon>
        <taxon>Polyporales</taxon>
        <taxon>Sparassidaceae</taxon>
        <taxon>Sparassis</taxon>
    </lineage>
</organism>
<dbReference type="OrthoDB" id="3257768at2759"/>
<name>A0A401H1V2_9APHY</name>
<dbReference type="InParanoid" id="A0A401H1V2"/>
<evidence type="ECO:0000313" key="2">
    <source>
        <dbReference type="Proteomes" id="UP000287166"/>
    </source>
</evidence>
<dbReference type="Proteomes" id="UP000287166">
    <property type="component" value="Unassembled WGS sequence"/>
</dbReference>
<dbReference type="Pfam" id="PF18758">
    <property type="entry name" value="KDZ"/>
    <property type="match status" value="1"/>
</dbReference>
<evidence type="ECO:0000313" key="1">
    <source>
        <dbReference type="EMBL" id="GBE88340.1"/>
    </source>
</evidence>
<sequence>MRMMREWRHLKMLKHAGRGHDPGGAASTLPGSCVVLCPACPHPGKNLHADWAIAPKDKSWLYRLFLCIDANFCLKRKKVSSDKVDPGLNHGYTYFVEEKSYKDHLHMYDKVFPDNISTCNNHDALKLASMKGAHQGTAASGVGTVDCARHDMKHPYSVGDLQKGERYMNMTTYSGLQSVSTVNMEQMILSYRTTSSVSGQKTSGIALNTTACHLDSSTTILHLLFPSSIFSHIKNHAESPALSTSSRGSLGLIVKESSENTHHTIYDAFGDYNWRKICNTARTFLAKVKTVVQEHCEHIAVFQDFDSVMMAESSAEGWKDMIEAWEIDSMAPNPFVVTRPTITLAGARLQLAEEEAANINEGWGVMVHEEVSASMMINNGLDLEEWQQRLRVDVAALSQHATELQCTKIQERHNVLQHRIEKWYGVQRLYMPGVDVLRTRTAASRETPFMAHDMPLLLPFTVQGQMACDSALMDVEWRLRYALANDILNNLRRHLQLRSHMFIYKDRFVRGQQENTRARTTIQSVEDTVNADTTHYCTTFTALVALAVPLAKSGWQAELHPLNPADVRGMTEVFLRRAKVPGLCPGSGWLQEQAIAW</sequence>